<dbReference type="EMBL" id="VBAP01000026">
    <property type="protein sequence ID" value="TMI76290.1"/>
    <property type="molecule type" value="Genomic_DNA"/>
</dbReference>
<dbReference type="AlphaFoldDB" id="A0A537IYA8"/>
<evidence type="ECO:0000256" key="5">
    <source>
        <dbReference type="HAMAP-Rule" id="MF_00374"/>
    </source>
</evidence>
<dbReference type="GO" id="GO:0006412">
    <property type="term" value="P:translation"/>
    <property type="evidence" value="ECO:0007669"/>
    <property type="project" value="UniProtKB-UniRule"/>
</dbReference>
<accession>A0A537IYA8</accession>
<gene>
    <name evidence="5 6" type="primary">rpmC</name>
    <name evidence="6" type="ORF">E6H05_04160</name>
</gene>
<dbReference type="GO" id="GO:0005840">
    <property type="term" value="C:ribosome"/>
    <property type="evidence" value="ECO:0007669"/>
    <property type="project" value="UniProtKB-KW"/>
</dbReference>
<evidence type="ECO:0000313" key="6">
    <source>
        <dbReference type="EMBL" id="TMI76290.1"/>
    </source>
</evidence>
<dbReference type="PROSITE" id="PS00579">
    <property type="entry name" value="RIBOSOMAL_L29"/>
    <property type="match status" value="1"/>
</dbReference>
<sequence length="65" mass="7537">MPLQARELRELTPEELLRKLDELQRELFTIRLRVAGQQPNTTKIGALRRDVARLKTVLTEKGVRA</sequence>
<dbReference type="InterPro" id="IPR036049">
    <property type="entry name" value="Ribosomal_uL29_sf"/>
</dbReference>
<organism evidence="6 7">
    <name type="scientific">Candidatus Segetimicrobium genomatis</name>
    <dbReference type="NCBI Taxonomy" id="2569760"/>
    <lineage>
        <taxon>Bacteria</taxon>
        <taxon>Bacillati</taxon>
        <taxon>Candidatus Sysuimicrobiota</taxon>
        <taxon>Candidatus Sysuimicrobiia</taxon>
        <taxon>Candidatus Sysuimicrobiales</taxon>
        <taxon>Candidatus Segetimicrobiaceae</taxon>
        <taxon>Candidatus Segetimicrobium</taxon>
    </lineage>
</organism>
<comment type="caution">
    <text evidence="6">The sequence shown here is derived from an EMBL/GenBank/DDBJ whole genome shotgun (WGS) entry which is preliminary data.</text>
</comment>
<name>A0A537IYA8_9BACT</name>
<protein>
    <recommendedName>
        <fullName evidence="4 5">Large ribosomal subunit protein uL29</fullName>
    </recommendedName>
</protein>
<dbReference type="Pfam" id="PF00831">
    <property type="entry name" value="Ribosomal_L29"/>
    <property type="match status" value="1"/>
</dbReference>
<dbReference type="Gene3D" id="1.10.287.310">
    <property type="match status" value="1"/>
</dbReference>
<reference evidence="6 7" key="1">
    <citation type="journal article" date="2019" name="Nat. Microbiol.">
        <title>Mediterranean grassland soil C-N compound turnover is dependent on rainfall and depth, and is mediated by genomically divergent microorganisms.</title>
        <authorList>
            <person name="Diamond S."/>
            <person name="Andeer P.F."/>
            <person name="Li Z."/>
            <person name="Crits-Christoph A."/>
            <person name="Burstein D."/>
            <person name="Anantharaman K."/>
            <person name="Lane K.R."/>
            <person name="Thomas B.C."/>
            <person name="Pan C."/>
            <person name="Northen T.R."/>
            <person name="Banfield J.F."/>
        </authorList>
    </citation>
    <scope>NUCLEOTIDE SEQUENCE [LARGE SCALE GENOMIC DNA]</scope>
    <source>
        <strain evidence="6">NP_8</strain>
    </source>
</reference>
<dbReference type="SUPFAM" id="SSF46561">
    <property type="entry name" value="Ribosomal protein L29 (L29p)"/>
    <property type="match status" value="1"/>
</dbReference>
<dbReference type="InterPro" id="IPR018254">
    <property type="entry name" value="Ribosomal_uL29_CS"/>
</dbReference>
<dbReference type="NCBIfam" id="TIGR00012">
    <property type="entry name" value="L29"/>
    <property type="match status" value="1"/>
</dbReference>
<dbReference type="HAMAP" id="MF_00374">
    <property type="entry name" value="Ribosomal_uL29"/>
    <property type="match status" value="1"/>
</dbReference>
<proteinExistence type="inferred from homology"/>
<dbReference type="Proteomes" id="UP000318834">
    <property type="component" value="Unassembled WGS sequence"/>
</dbReference>
<dbReference type="CDD" id="cd00427">
    <property type="entry name" value="Ribosomal_L29_HIP"/>
    <property type="match status" value="1"/>
</dbReference>
<dbReference type="InterPro" id="IPR001854">
    <property type="entry name" value="Ribosomal_uL29"/>
</dbReference>
<dbReference type="GO" id="GO:1990904">
    <property type="term" value="C:ribonucleoprotein complex"/>
    <property type="evidence" value="ECO:0007669"/>
    <property type="project" value="UniProtKB-KW"/>
</dbReference>
<evidence type="ECO:0000256" key="4">
    <source>
        <dbReference type="ARBA" id="ARBA00035204"/>
    </source>
</evidence>
<comment type="similarity">
    <text evidence="1 5">Belongs to the universal ribosomal protein uL29 family.</text>
</comment>
<evidence type="ECO:0000256" key="2">
    <source>
        <dbReference type="ARBA" id="ARBA00022980"/>
    </source>
</evidence>
<evidence type="ECO:0000256" key="3">
    <source>
        <dbReference type="ARBA" id="ARBA00023274"/>
    </source>
</evidence>
<dbReference type="GO" id="GO:0003735">
    <property type="term" value="F:structural constituent of ribosome"/>
    <property type="evidence" value="ECO:0007669"/>
    <property type="project" value="InterPro"/>
</dbReference>
<keyword evidence="3 5" id="KW-0687">Ribonucleoprotein</keyword>
<keyword evidence="2 5" id="KW-0689">Ribosomal protein</keyword>
<evidence type="ECO:0000313" key="7">
    <source>
        <dbReference type="Proteomes" id="UP000318834"/>
    </source>
</evidence>
<evidence type="ECO:0000256" key="1">
    <source>
        <dbReference type="ARBA" id="ARBA00009254"/>
    </source>
</evidence>